<dbReference type="eggNOG" id="COG1482">
    <property type="taxonomic scope" value="Bacteria"/>
</dbReference>
<gene>
    <name evidence="6" type="ordered locus">Trebr_1889</name>
</gene>
<dbReference type="PANTHER" id="PTHR42742:SF3">
    <property type="entry name" value="FRUCTOKINASE"/>
    <property type="match status" value="1"/>
</dbReference>
<keyword evidence="7" id="KW-1185">Reference proteome</keyword>
<evidence type="ECO:0000313" key="6">
    <source>
        <dbReference type="EMBL" id="AEE17308.1"/>
    </source>
</evidence>
<sequence length="270" mass="29061">MYKLRPFVSEKIWGYERWIVSTHPAGQSLAEGAGNDGTAVPLADAIGSYPLLIKVIQADQTLSVQVHPDDAYARVHERSLGKTECWYVLDAAPGTSLICGLTGTYTAQELRSAIAENRLEPYLRSVPVSKGDFIFIPAGLVHAINGGLRLLEVQESSDITYRLYDWGRGREVHVEKGLSVTKDLSSEPVNDFTGPFSCDYFSLERIDAGSGAVTVSCAENDFILFVLSGGGALACAGNRASCKAEDTFFCRAGETVAVPAGMSVMKIAAR</sequence>
<evidence type="ECO:0000256" key="4">
    <source>
        <dbReference type="PIRSR" id="PIRSR036894-2"/>
    </source>
</evidence>
<comment type="cofactor">
    <cofactor evidence="3">
        <name>Zn(2+)</name>
        <dbReference type="ChEBI" id="CHEBI:29105"/>
    </cofactor>
    <text evidence="3">Binds 1 zinc ion per subunit.</text>
</comment>
<dbReference type="GO" id="GO:0005975">
    <property type="term" value="P:carbohydrate metabolic process"/>
    <property type="evidence" value="ECO:0007669"/>
    <property type="project" value="InterPro"/>
</dbReference>
<keyword evidence="6" id="KW-0413">Isomerase</keyword>
<dbReference type="PIRSF" id="PIRSF036894">
    <property type="entry name" value="PMI_Firm_short"/>
    <property type="match status" value="1"/>
</dbReference>
<dbReference type="InterPro" id="IPR014710">
    <property type="entry name" value="RmlC-like_jellyroll"/>
</dbReference>
<accession>F4LIZ9</accession>
<dbReference type="PANTHER" id="PTHR42742">
    <property type="entry name" value="TRANSCRIPTIONAL REPRESSOR MPRA"/>
    <property type="match status" value="1"/>
</dbReference>
<keyword evidence="1 3" id="KW-0479">Metal-binding</keyword>
<dbReference type="SUPFAM" id="SSF51182">
    <property type="entry name" value="RmlC-like cupins"/>
    <property type="match status" value="1"/>
</dbReference>
<dbReference type="OrthoDB" id="9808275at2"/>
<dbReference type="AlphaFoldDB" id="F4LIZ9"/>
<dbReference type="EMBL" id="CP002696">
    <property type="protein sequence ID" value="AEE17308.1"/>
    <property type="molecule type" value="Genomic_DNA"/>
</dbReference>
<evidence type="ECO:0000256" key="2">
    <source>
        <dbReference type="ARBA" id="ARBA00022833"/>
    </source>
</evidence>
<dbReference type="InterPro" id="IPR046457">
    <property type="entry name" value="PMI_typeI_cat"/>
</dbReference>
<evidence type="ECO:0000313" key="7">
    <source>
        <dbReference type="Proteomes" id="UP000006546"/>
    </source>
</evidence>
<dbReference type="STRING" id="906968.Trebr_1889"/>
<feature type="active site" evidence="4">
    <location>
        <position position="162"/>
    </location>
</feature>
<dbReference type="RefSeq" id="WP_013759012.1">
    <property type="nucleotide sequence ID" value="NC_015500.1"/>
</dbReference>
<feature type="binding site" evidence="3">
    <location>
        <position position="67"/>
    </location>
    <ligand>
        <name>Zn(2+)</name>
        <dbReference type="ChEBI" id="CHEBI:29105"/>
    </ligand>
</feature>
<evidence type="ECO:0000259" key="5">
    <source>
        <dbReference type="Pfam" id="PF20511"/>
    </source>
</evidence>
<dbReference type="InterPro" id="IPR014628">
    <property type="entry name" value="Man6P_isomerase_Firm_short"/>
</dbReference>
<dbReference type="CDD" id="cd07010">
    <property type="entry name" value="cupin_PMI_type_I_N_bac"/>
    <property type="match status" value="1"/>
</dbReference>
<dbReference type="Pfam" id="PF20511">
    <property type="entry name" value="PMI_typeI_cat"/>
    <property type="match status" value="1"/>
</dbReference>
<dbReference type="GO" id="GO:0004476">
    <property type="term" value="F:mannose-6-phosphate isomerase activity"/>
    <property type="evidence" value="ECO:0007669"/>
    <property type="project" value="UniProtKB-EC"/>
</dbReference>
<feature type="binding site" evidence="3">
    <location>
        <position position="84"/>
    </location>
    <ligand>
        <name>Zn(2+)</name>
        <dbReference type="ChEBI" id="CHEBI:29105"/>
    </ligand>
</feature>
<keyword evidence="2 3" id="KW-0862">Zinc</keyword>
<dbReference type="GO" id="GO:0008270">
    <property type="term" value="F:zinc ion binding"/>
    <property type="evidence" value="ECO:0007669"/>
    <property type="project" value="InterPro"/>
</dbReference>
<reference evidence="7" key="1">
    <citation type="submission" date="2011-04" db="EMBL/GenBank/DDBJ databases">
        <title>The complete genome of Treponema brennaborense DSM 12168.</title>
        <authorList>
            <person name="Lucas S."/>
            <person name="Han J."/>
            <person name="Lapidus A."/>
            <person name="Bruce D."/>
            <person name="Goodwin L."/>
            <person name="Pitluck S."/>
            <person name="Peters L."/>
            <person name="Kyrpides N."/>
            <person name="Mavromatis K."/>
            <person name="Ivanova N."/>
            <person name="Mikhailova N."/>
            <person name="Pagani I."/>
            <person name="Teshima H."/>
            <person name="Detter J.C."/>
            <person name="Tapia R."/>
            <person name="Han C."/>
            <person name="Land M."/>
            <person name="Hauser L."/>
            <person name="Markowitz V."/>
            <person name="Cheng J.-F."/>
            <person name="Hugenholtz P."/>
            <person name="Woyke T."/>
            <person name="Wu D."/>
            <person name="Gronow S."/>
            <person name="Wellnitz S."/>
            <person name="Brambilla E."/>
            <person name="Klenk H.-P."/>
            <person name="Eisen J.A."/>
        </authorList>
    </citation>
    <scope>NUCLEOTIDE SEQUENCE [LARGE SCALE GENOMIC DNA]</scope>
    <source>
        <strain evidence="7">DSM 12168 / CIP 105900 / DD5/3</strain>
    </source>
</reference>
<evidence type="ECO:0000256" key="3">
    <source>
        <dbReference type="PIRSR" id="PIRSR036894-1"/>
    </source>
</evidence>
<dbReference type="HOGENOM" id="CLU_020529_0_1_12"/>
<name>F4LIZ9_TREBD</name>
<dbReference type="EC" id="5.3.1.8" evidence="6"/>
<dbReference type="Gene3D" id="2.60.120.10">
    <property type="entry name" value="Jelly Rolls"/>
    <property type="match status" value="2"/>
</dbReference>
<dbReference type="Proteomes" id="UP000006546">
    <property type="component" value="Chromosome"/>
</dbReference>
<dbReference type="InterPro" id="IPR051804">
    <property type="entry name" value="Carb_Metab_Reg_Kinase/Isom"/>
</dbReference>
<proteinExistence type="predicted"/>
<dbReference type="KEGG" id="tbe:Trebr_1889"/>
<evidence type="ECO:0000256" key="1">
    <source>
        <dbReference type="ARBA" id="ARBA00022723"/>
    </source>
</evidence>
<protein>
    <submittedName>
        <fullName evidence="6">Mannose-6-phosphate isomerase</fullName>
        <ecNumber evidence="6">5.3.1.8</ecNumber>
    </submittedName>
</protein>
<feature type="binding site" evidence="3">
    <location>
        <position position="142"/>
    </location>
    <ligand>
        <name>Zn(2+)</name>
        <dbReference type="ChEBI" id="CHEBI:29105"/>
    </ligand>
</feature>
<dbReference type="InterPro" id="IPR011051">
    <property type="entry name" value="RmlC_Cupin_sf"/>
</dbReference>
<organism evidence="6 7">
    <name type="scientific">Treponema brennaborense (strain DSM 12168 / CIP 105900 / DD5/3)</name>
    <dbReference type="NCBI Taxonomy" id="906968"/>
    <lineage>
        <taxon>Bacteria</taxon>
        <taxon>Pseudomonadati</taxon>
        <taxon>Spirochaetota</taxon>
        <taxon>Spirochaetia</taxon>
        <taxon>Spirochaetales</taxon>
        <taxon>Treponemataceae</taxon>
        <taxon>Treponema</taxon>
    </lineage>
</organism>
<feature type="domain" description="Phosphomannose isomerase type I catalytic" evidence="5">
    <location>
        <begin position="47"/>
        <end position="74"/>
    </location>
</feature>